<dbReference type="GeneID" id="136801232"/>
<dbReference type="InterPro" id="IPR029055">
    <property type="entry name" value="Ntn_hydrolases_N"/>
</dbReference>
<evidence type="ECO:0000256" key="1">
    <source>
        <dbReference type="ARBA" id="ARBA00022490"/>
    </source>
</evidence>
<dbReference type="RefSeq" id="XP_066913966.1">
    <property type="nucleotide sequence ID" value="XM_067057865.1"/>
</dbReference>
<comment type="similarity">
    <text evidence="4">Belongs to the peptidase T1B family.</text>
</comment>
<sequence>MAFSITSHPAHVGLKVSADPVQTPTFLQGSKGESKRTLQPITTGTSVLGVKFDGGVALAGDMLGSYGSLARYPGVSRLIQVDDKTVVFASGDYADYQYLKEELQRMSIENDIEDDGHSYSSKSIFAYLRLLMYYRRNKFNPIWNTLAVGGYSNGKPFLGYVDKIGSAYEENAIATGYGAYIARPLIEKAIEEKGGKLTKIEAVKVLIECLKILYYRDARSINKFEIAVITEEGVNIESNMTADTNWEIAHYVKGYE</sequence>
<evidence type="ECO:0000313" key="5">
    <source>
        <dbReference type="EnsemblMetazoa" id="CLYHEMP022638.1"/>
    </source>
</evidence>
<dbReference type="Pfam" id="PF00227">
    <property type="entry name" value="Proteasome"/>
    <property type="match status" value="1"/>
</dbReference>
<proteinExistence type="inferred from homology"/>
<dbReference type="PROSITE" id="PS00854">
    <property type="entry name" value="PROTEASOME_BETA_1"/>
    <property type="match status" value="1"/>
</dbReference>
<dbReference type="Gene3D" id="3.60.20.10">
    <property type="entry name" value="Glutamine Phosphoribosylpyrophosphate, subunit 1, domain 1"/>
    <property type="match status" value="1"/>
</dbReference>
<name>A0A7M6DQJ5_9CNID</name>
<reference evidence="5" key="1">
    <citation type="submission" date="2021-01" db="UniProtKB">
        <authorList>
            <consortium name="EnsemblMetazoa"/>
        </authorList>
    </citation>
    <scope>IDENTIFICATION</scope>
</reference>
<dbReference type="InterPro" id="IPR016050">
    <property type="entry name" value="Proteasome_bsu_CS"/>
</dbReference>
<dbReference type="InterPro" id="IPR016295">
    <property type="entry name" value="Proteasome_beta4"/>
</dbReference>
<dbReference type="CDD" id="cd03760">
    <property type="entry name" value="proteasome_beta_type_4"/>
    <property type="match status" value="1"/>
</dbReference>
<dbReference type="FunFam" id="3.60.20.10:FF:000014">
    <property type="entry name" value="Proteasome subunit beta type-7"/>
    <property type="match status" value="1"/>
</dbReference>
<dbReference type="PANTHER" id="PTHR32194:SF6">
    <property type="entry name" value="PROTEASOME SUBUNIT BETA"/>
    <property type="match status" value="1"/>
</dbReference>
<dbReference type="Proteomes" id="UP000594262">
    <property type="component" value="Unplaced"/>
</dbReference>
<dbReference type="PROSITE" id="PS51476">
    <property type="entry name" value="PROTEASOME_BETA_2"/>
    <property type="match status" value="1"/>
</dbReference>
<dbReference type="GO" id="GO:0019774">
    <property type="term" value="C:proteasome core complex, beta-subunit complex"/>
    <property type="evidence" value="ECO:0007669"/>
    <property type="project" value="UniProtKB-UniRule"/>
</dbReference>
<keyword evidence="1 4" id="KW-0963">Cytoplasm</keyword>
<dbReference type="AlphaFoldDB" id="A0A7M6DQJ5"/>
<dbReference type="OrthoDB" id="7854943at2759"/>
<dbReference type="SUPFAM" id="SSF56235">
    <property type="entry name" value="N-terminal nucleophile aminohydrolases (Ntn hydrolases)"/>
    <property type="match status" value="1"/>
</dbReference>
<evidence type="ECO:0000256" key="2">
    <source>
        <dbReference type="ARBA" id="ARBA00022942"/>
    </source>
</evidence>
<accession>A0A7M6DQJ5</accession>
<evidence type="ECO:0000256" key="4">
    <source>
        <dbReference type="PIRNR" id="PIRNR001213"/>
    </source>
</evidence>
<keyword evidence="3 4" id="KW-0539">Nucleus</keyword>
<comment type="subcellular location">
    <subcellularLocation>
        <location evidence="4">Cytoplasm</location>
    </subcellularLocation>
    <subcellularLocation>
        <location evidence="4">Nucleus</location>
    </subcellularLocation>
</comment>
<dbReference type="InterPro" id="IPR023333">
    <property type="entry name" value="Proteasome_suB-type"/>
</dbReference>
<dbReference type="GO" id="GO:0005634">
    <property type="term" value="C:nucleus"/>
    <property type="evidence" value="ECO:0007669"/>
    <property type="project" value="UniProtKB-SubCell"/>
</dbReference>
<evidence type="ECO:0000256" key="3">
    <source>
        <dbReference type="ARBA" id="ARBA00023242"/>
    </source>
</evidence>
<protein>
    <recommendedName>
        <fullName evidence="4">Proteasome subunit beta</fullName>
    </recommendedName>
</protein>
<dbReference type="GO" id="GO:0005737">
    <property type="term" value="C:cytoplasm"/>
    <property type="evidence" value="ECO:0007669"/>
    <property type="project" value="UniProtKB-SubCell"/>
</dbReference>
<keyword evidence="6" id="KW-1185">Reference proteome</keyword>
<dbReference type="GO" id="GO:0051603">
    <property type="term" value="P:proteolysis involved in protein catabolic process"/>
    <property type="evidence" value="ECO:0007669"/>
    <property type="project" value="InterPro"/>
</dbReference>
<dbReference type="PIRSF" id="PIRSF001213">
    <property type="entry name" value="Psome_endopept_beta"/>
    <property type="match status" value="1"/>
</dbReference>
<keyword evidence="2 4" id="KW-0647">Proteasome</keyword>
<dbReference type="InterPro" id="IPR001353">
    <property type="entry name" value="Proteasome_sua/b"/>
</dbReference>
<dbReference type="EnsemblMetazoa" id="CLYHEMT022638.1">
    <property type="protein sequence ID" value="CLYHEMP022638.1"/>
    <property type="gene ID" value="CLYHEMG022638"/>
</dbReference>
<comment type="function">
    <text evidence="4">Non-catalytic component of the proteasome.</text>
</comment>
<dbReference type="PANTHER" id="PTHR32194">
    <property type="entry name" value="METALLOPROTEASE TLDD"/>
    <property type="match status" value="1"/>
</dbReference>
<evidence type="ECO:0000313" key="6">
    <source>
        <dbReference type="Proteomes" id="UP000594262"/>
    </source>
</evidence>
<organism evidence="5 6">
    <name type="scientific">Clytia hemisphaerica</name>
    <dbReference type="NCBI Taxonomy" id="252671"/>
    <lineage>
        <taxon>Eukaryota</taxon>
        <taxon>Metazoa</taxon>
        <taxon>Cnidaria</taxon>
        <taxon>Hydrozoa</taxon>
        <taxon>Hydroidolina</taxon>
        <taxon>Leptothecata</taxon>
        <taxon>Obeliida</taxon>
        <taxon>Clytiidae</taxon>
        <taxon>Clytia</taxon>
    </lineage>
</organism>